<dbReference type="PANTHER" id="PTHR21310:SF15">
    <property type="entry name" value="AMINOGLYCOSIDE PHOSPHOTRANSFERASE DOMAIN-CONTAINING PROTEIN"/>
    <property type="match status" value="1"/>
</dbReference>
<evidence type="ECO:0000313" key="2">
    <source>
        <dbReference type="EMBL" id="KAG7289212.1"/>
    </source>
</evidence>
<sequence length="308" mass="35666">MPSVTGRPPAWFSMSDATNIYEYGERIVYKVRDDYILKRTPRGPNVEVETHCFVAANTNIPVPRIYGEWLSPDRYYHFILEQKIRGQTLGSAWDYFSKSDKLYLARQVDAMMARLGRFKSTRMQTISGTRLLTNGFVPHPDPLPFLSGRWATDEAIFDNEFLPPLSRAGVTAPLIRVIRATMPPCDKDLVLTHCDLFLGNVMVDFARVRVTGIIDWESAGFWPEWFQYARITHGVNRNDAEWKALLSKVMRERGQVRHAEYGRVWWEAVARLLENAESETARVWLRLLVSYGKGEVGVEELKNYRKWK</sequence>
<dbReference type="Gene3D" id="3.90.1200.10">
    <property type="match status" value="1"/>
</dbReference>
<accession>A0AAD4EXA7</accession>
<keyword evidence="3" id="KW-1185">Reference proteome</keyword>
<gene>
    <name evidence="2" type="ORF">NEMBOFW57_005575</name>
</gene>
<reference evidence="2" key="1">
    <citation type="submission" date="2023-02" db="EMBL/GenBank/DDBJ databases">
        <authorList>
            <person name="Palmer J.M."/>
        </authorList>
    </citation>
    <scope>NUCLEOTIDE SEQUENCE</scope>
    <source>
        <strain evidence="2">FW57</strain>
    </source>
</reference>
<dbReference type="InterPro" id="IPR011009">
    <property type="entry name" value="Kinase-like_dom_sf"/>
</dbReference>
<dbReference type="InterPro" id="IPR051678">
    <property type="entry name" value="AGP_Transferase"/>
</dbReference>
<dbReference type="InterPro" id="IPR002575">
    <property type="entry name" value="Aminoglycoside_PTrfase"/>
</dbReference>
<dbReference type="SUPFAM" id="SSF56112">
    <property type="entry name" value="Protein kinase-like (PK-like)"/>
    <property type="match status" value="1"/>
</dbReference>
<comment type="caution">
    <text evidence="2">The sequence shown here is derived from an EMBL/GenBank/DDBJ whole genome shotgun (WGS) entry which is preliminary data.</text>
</comment>
<feature type="domain" description="Aminoglycoside phosphotransferase" evidence="1">
    <location>
        <begin position="28"/>
        <end position="241"/>
    </location>
</feature>
<dbReference type="AlphaFoldDB" id="A0AAD4EXA7"/>
<dbReference type="CDD" id="cd05120">
    <property type="entry name" value="APH_ChoK_like"/>
    <property type="match status" value="1"/>
</dbReference>
<dbReference type="PANTHER" id="PTHR21310">
    <property type="entry name" value="AMINOGLYCOSIDE PHOSPHOTRANSFERASE-RELATED-RELATED"/>
    <property type="match status" value="1"/>
</dbReference>
<dbReference type="EMBL" id="JAHCVI010000002">
    <property type="protein sequence ID" value="KAG7289212.1"/>
    <property type="molecule type" value="Genomic_DNA"/>
</dbReference>
<dbReference type="Pfam" id="PF01636">
    <property type="entry name" value="APH"/>
    <property type="match status" value="1"/>
</dbReference>
<evidence type="ECO:0000259" key="1">
    <source>
        <dbReference type="Pfam" id="PF01636"/>
    </source>
</evidence>
<proteinExistence type="predicted"/>
<evidence type="ECO:0000313" key="3">
    <source>
        <dbReference type="Proteomes" id="UP001197093"/>
    </source>
</evidence>
<dbReference type="Proteomes" id="UP001197093">
    <property type="component" value="Unassembled WGS sequence"/>
</dbReference>
<organism evidence="2 3">
    <name type="scientific">Staphylotrichum longicolle</name>
    <dbReference type="NCBI Taxonomy" id="669026"/>
    <lineage>
        <taxon>Eukaryota</taxon>
        <taxon>Fungi</taxon>
        <taxon>Dikarya</taxon>
        <taxon>Ascomycota</taxon>
        <taxon>Pezizomycotina</taxon>
        <taxon>Sordariomycetes</taxon>
        <taxon>Sordariomycetidae</taxon>
        <taxon>Sordariales</taxon>
        <taxon>Chaetomiaceae</taxon>
        <taxon>Staphylotrichum</taxon>
    </lineage>
</organism>
<protein>
    <recommendedName>
        <fullName evidence="1">Aminoglycoside phosphotransferase domain-containing protein</fullName>
    </recommendedName>
</protein>
<name>A0AAD4EXA7_9PEZI</name>